<dbReference type="PRINTS" id="PR00465">
    <property type="entry name" value="EP450IV"/>
</dbReference>
<dbReference type="EMBL" id="JACAZI010000002">
    <property type="protein sequence ID" value="KAF7368522.1"/>
    <property type="molecule type" value="Genomic_DNA"/>
</dbReference>
<keyword evidence="4 6" id="KW-0479">Metal-binding</keyword>
<dbReference type="PANTHER" id="PTHR24305:SF232">
    <property type="entry name" value="P450, PUTATIVE (EUROFUNG)-RELATED"/>
    <property type="match status" value="1"/>
</dbReference>
<keyword evidence="5 6" id="KW-0408">Iron</keyword>
<dbReference type="Proteomes" id="UP000620124">
    <property type="component" value="Unassembled WGS sequence"/>
</dbReference>
<dbReference type="PANTHER" id="PTHR24305">
    <property type="entry name" value="CYTOCHROME P450"/>
    <property type="match status" value="1"/>
</dbReference>
<dbReference type="GO" id="GO:0004497">
    <property type="term" value="F:monooxygenase activity"/>
    <property type="evidence" value="ECO:0007669"/>
    <property type="project" value="InterPro"/>
</dbReference>
<comment type="cofactor">
    <cofactor evidence="1 6">
        <name>heme</name>
        <dbReference type="ChEBI" id="CHEBI:30413"/>
    </cofactor>
</comment>
<evidence type="ECO:0000256" key="3">
    <source>
        <dbReference type="ARBA" id="ARBA00010617"/>
    </source>
</evidence>
<dbReference type="Pfam" id="PF00067">
    <property type="entry name" value="p450"/>
    <property type="match status" value="2"/>
</dbReference>
<dbReference type="GO" id="GO:0016705">
    <property type="term" value="F:oxidoreductase activity, acting on paired donors, with incorporation or reduction of molecular oxygen"/>
    <property type="evidence" value="ECO:0007669"/>
    <property type="project" value="InterPro"/>
</dbReference>
<reference evidence="7" key="1">
    <citation type="submission" date="2020-05" db="EMBL/GenBank/DDBJ databases">
        <title>Mycena genomes resolve the evolution of fungal bioluminescence.</title>
        <authorList>
            <person name="Tsai I.J."/>
        </authorList>
    </citation>
    <scope>NUCLEOTIDE SEQUENCE</scope>
    <source>
        <strain evidence="7">CCC161011</strain>
    </source>
</reference>
<dbReference type="GO" id="GO:0020037">
    <property type="term" value="F:heme binding"/>
    <property type="evidence" value="ECO:0007669"/>
    <property type="project" value="InterPro"/>
</dbReference>
<evidence type="ECO:0000256" key="1">
    <source>
        <dbReference type="ARBA" id="ARBA00001971"/>
    </source>
</evidence>
<dbReference type="InterPro" id="IPR001128">
    <property type="entry name" value="Cyt_P450"/>
</dbReference>
<evidence type="ECO:0000256" key="6">
    <source>
        <dbReference type="PIRSR" id="PIRSR602403-1"/>
    </source>
</evidence>
<comment type="similarity">
    <text evidence="3">Belongs to the cytochrome P450 family.</text>
</comment>
<organism evidence="7 8">
    <name type="scientific">Mycena venus</name>
    <dbReference type="NCBI Taxonomy" id="2733690"/>
    <lineage>
        <taxon>Eukaryota</taxon>
        <taxon>Fungi</taxon>
        <taxon>Dikarya</taxon>
        <taxon>Basidiomycota</taxon>
        <taxon>Agaricomycotina</taxon>
        <taxon>Agaricomycetes</taxon>
        <taxon>Agaricomycetidae</taxon>
        <taxon>Agaricales</taxon>
        <taxon>Marasmiineae</taxon>
        <taxon>Mycenaceae</taxon>
        <taxon>Mycena</taxon>
    </lineage>
</organism>
<evidence type="ECO:0008006" key="9">
    <source>
        <dbReference type="Google" id="ProtNLM"/>
    </source>
</evidence>
<dbReference type="Gene3D" id="1.10.630.10">
    <property type="entry name" value="Cytochrome P450"/>
    <property type="match status" value="1"/>
</dbReference>
<dbReference type="InterPro" id="IPR002403">
    <property type="entry name" value="Cyt_P450_E_grp-IV"/>
</dbReference>
<evidence type="ECO:0000256" key="2">
    <source>
        <dbReference type="ARBA" id="ARBA00005179"/>
    </source>
</evidence>
<feature type="binding site" description="axial binding residue" evidence="6">
    <location>
        <position position="141"/>
    </location>
    <ligand>
        <name>heme</name>
        <dbReference type="ChEBI" id="CHEBI:30413"/>
    </ligand>
    <ligandPart>
        <name>Fe</name>
        <dbReference type="ChEBI" id="CHEBI:18248"/>
    </ligandPart>
</feature>
<keyword evidence="8" id="KW-1185">Reference proteome</keyword>
<sequence>MLNNLPVINTRPPTYAEISDETNLPYLSAVIYEILRCSRTAAAVDRDTTCDTTLLGYPIPKGTRVLMPIGMVQQLESNGSKDVTDGLHSVRSVSSQRGRKTGYWSESDVHLFKPERWLRQDGSFNATAGPWLPFSYGFRGCFGQKLALLQLRLFVAMTQVNVFFDAIPEELNTWESHETVTNHPVQCYVKPVPWDQLN</sequence>
<accession>A0A8H6Z0D4</accession>
<evidence type="ECO:0000256" key="5">
    <source>
        <dbReference type="ARBA" id="ARBA00023004"/>
    </source>
</evidence>
<dbReference type="InterPro" id="IPR050121">
    <property type="entry name" value="Cytochrome_P450_monoxygenase"/>
</dbReference>
<gene>
    <name evidence="7" type="ORF">MVEN_00175500</name>
</gene>
<evidence type="ECO:0000256" key="4">
    <source>
        <dbReference type="ARBA" id="ARBA00022723"/>
    </source>
</evidence>
<dbReference type="OrthoDB" id="1470350at2759"/>
<keyword evidence="6" id="KW-0349">Heme</keyword>
<proteinExistence type="inferred from homology"/>
<dbReference type="AlphaFoldDB" id="A0A8H6Z0D4"/>
<evidence type="ECO:0000313" key="8">
    <source>
        <dbReference type="Proteomes" id="UP000620124"/>
    </source>
</evidence>
<comment type="pathway">
    <text evidence="2">Secondary metabolite biosynthesis.</text>
</comment>
<dbReference type="SUPFAM" id="SSF48264">
    <property type="entry name" value="Cytochrome P450"/>
    <property type="match status" value="1"/>
</dbReference>
<name>A0A8H6Z0D4_9AGAR</name>
<comment type="caution">
    <text evidence="7">The sequence shown here is derived from an EMBL/GenBank/DDBJ whole genome shotgun (WGS) entry which is preliminary data.</text>
</comment>
<dbReference type="InterPro" id="IPR036396">
    <property type="entry name" value="Cyt_P450_sf"/>
</dbReference>
<dbReference type="GO" id="GO:0005506">
    <property type="term" value="F:iron ion binding"/>
    <property type="evidence" value="ECO:0007669"/>
    <property type="project" value="InterPro"/>
</dbReference>
<evidence type="ECO:0000313" key="7">
    <source>
        <dbReference type="EMBL" id="KAF7368522.1"/>
    </source>
</evidence>
<protein>
    <recommendedName>
        <fullName evidence="9">Cytochrome P450</fullName>
    </recommendedName>
</protein>